<keyword evidence="4 5" id="KW-0472">Membrane</keyword>
<reference evidence="6" key="1">
    <citation type="submission" date="2022-01" db="EMBL/GenBank/DDBJ databases">
        <title>Nocardioidaceae gen. sp. A5X3R13.</title>
        <authorList>
            <person name="Lopez Marin M.A."/>
            <person name="Uhlik O."/>
        </authorList>
    </citation>
    <scope>NUCLEOTIDE SEQUENCE</scope>
    <source>
        <strain evidence="6">A5X3R13</strain>
    </source>
</reference>
<evidence type="ECO:0000256" key="1">
    <source>
        <dbReference type="ARBA" id="ARBA00004141"/>
    </source>
</evidence>
<evidence type="ECO:0000256" key="5">
    <source>
        <dbReference type="SAM" id="Phobius"/>
    </source>
</evidence>
<dbReference type="CDD" id="cd16914">
    <property type="entry name" value="EcfT"/>
    <property type="match status" value="1"/>
</dbReference>
<feature type="transmembrane region" description="Helical" evidence="5">
    <location>
        <begin position="30"/>
        <end position="48"/>
    </location>
</feature>
<evidence type="ECO:0000313" key="7">
    <source>
        <dbReference type="Proteomes" id="UP001164390"/>
    </source>
</evidence>
<feature type="transmembrane region" description="Helical" evidence="5">
    <location>
        <begin position="212"/>
        <end position="231"/>
    </location>
</feature>
<evidence type="ECO:0000256" key="2">
    <source>
        <dbReference type="ARBA" id="ARBA00022692"/>
    </source>
</evidence>
<dbReference type="InterPro" id="IPR003339">
    <property type="entry name" value="ABC/ECF_trnsptr_transmembrane"/>
</dbReference>
<dbReference type="AlphaFoldDB" id="A0AA46YLL2"/>
<keyword evidence="7" id="KW-1185">Reference proteome</keyword>
<evidence type="ECO:0000256" key="3">
    <source>
        <dbReference type="ARBA" id="ARBA00022989"/>
    </source>
</evidence>
<dbReference type="Pfam" id="PF02361">
    <property type="entry name" value="CbiQ"/>
    <property type="match status" value="1"/>
</dbReference>
<name>A0AA46YLL2_9ACTN</name>
<comment type="subcellular location">
    <subcellularLocation>
        <location evidence="1">Membrane</location>
        <topology evidence="1">Multi-pass membrane protein</topology>
    </subcellularLocation>
</comment>
<evidence type="ECO:0000313" key="6">
    <source>
        <dbReference type="EMBL" id="UYM07065.1"/>
    </source>
</evidence>
<keyword evidence="2 5" id="KW-0812">Transmembrane</keyword>
<dbReference type="EMBL" id="CP094970">
    <property type="protein sequence ID" value="UYM07065.1"/>
    <property type="molecule type" value="Genomic_DNA"/>
</dbReference>
<protein>
    <submittedName>
        <fullName evidence="6">Energy-coupling factor transporter transmembrane protein EcfT</fullName>
    </submittedName>
</protein>
<feature type="transmembrane region" description="Helical" evidence="5">
    <location>
        <begin position="81"/>
        <end position="103"/>
    </location>
</feature>
<dbReference type="Proteomes" id="UP001164390">
    <property type="component" value="Chromosome"/>
</dbReference>
<accession>A0AA46YLL2</accession>
<feature type="transmembrane region" description="Helical" evidence="5">
    <location>
        <begin position="55"/>
        <end position="75"/>
    </location>
</feature>
<proteinExistence type="predicted"/>
<evidence type="ECO:0000256" key="4">
    <source>
        <dbReference type="ARBA" id="ARBA00023136"/>
    </source>
</evidence>
<keyword evidence="3 5" id="KW-1133">Transmembrane helix</keyword>
<gene>
    <name evidence="6" type="ORF">L0C25_08315</name>
</gene>
<organism evidence="6 7">
    <name type="scientific">Solicola gregarius</name>
    <dbReference type="NCBI Taxonomy" id="2908642"/>
    <lineage>
        <taxon>Bacteria</taxon>
        <taxon>Bacillati</taxon>
        <taxon>Actinomycetota</taxon>
        <taxon>Actinomycetes</taxon>
        <taxon>Propionibacteriales</taxon>
        <taxon>Nocardioidaceae</taxon>
        <taxon>Solicola</taxon>
    </lineage>
</organism>
<sequence>MRVGPSSNPLVLIGIGLLALPASYAVQSLPIAACALGAYAIAGLLLVPRWRGIRLRIAVVVFAGLSVVYSTWLLGGHDVEQAVVAGLRILVLALPGAVLAAYVDPARFADQLGQRLRLPARPVVALSAALQRFERLGETWSQLDRARRARGFGPTRGPVSRARHAAGLTFGLLVSAMRDATSLSVAMESRGFGSATTRTWAEPAPWHRSDTALLVMGIALAAVPIALYVAGW</sequence>
<dbReference type="RefSeq" id="WP_271636009.1">
    <property type="nucleotide sequence ID" value="NZ_CP094970.1"/>
</dbReference>
<dbReference type="KEGG" id="sgrg:L0C25_08315"/>
<dbReference type="GO" id="GO:0005886">
    <property type="term" value="C:plasma membrane"/>
    <property type="evidence" value="ECO:0007669"/>
    <property type="project" value="UniProtKB-ARBA"/>
</dbReference>